<feature type="domain" description="BED-type" evidence="9">
    <location>
        <begin position="90"/>
        <end position="149"/>
    </location>
</feature>
<evidence type="ECO:0000256" key="2">
    <source>
        <dbReference type="ARBA" id="ARBA00022723"/>
    </source>
</evidence>
<evidence type="ECO:0000313" key="11">
    <source>
        <dbReference type="Proteomes" id="UP000032141"/>
    </source>
</evidence>
<evidence type="ECO:0000256" key="1">
    <source>
        <dbReference type="ARBA" id="ARBA00004123"/>
    </source>
</evidence>
<dbReference type="Pfam" id="PF04937">
    <property type="entry name" value="DUF659"/>
    <property type="match status" value="1"/>
</dbReference>
<dbReference type="HOGENOM" id="CLU_016471_3_1_1"/>
<proteinExistence type="predicted"/>
<evidence type="ECO:0000256" key="5">
    <source>
        <dbReference type="ARBA" id="ARBA00023125"/>
    </source>
</evidence>
<keyword evidence="11" id="KW-1185">Reference proteome</keyword>
<keyword evidence="3 7" id="KW-0863">Zinc-finger</keyword>
<comment type="subcellular location">
    <subcellularLocation>
        <location evidence="1">Nucleus</location>
    </subcellularLocation>
</comment>
<evidence type="ECO:0000256" key="8">
    <source>
        <dbReference type="SAM" id="MobiDB-lite"/>
    </source>
</evidence>
<keyword evidence="5" id="KW-0238">DNA-binding</keyword>
<dbReference type="GO" id="GO:0003677">
    <property type="term" value="F:DNA binding"/>
    <property type="evidence" value="ECO:0007669"/>
    <property type="project" value="UniProtKB-KW"/>
</dbReference>
<protein>
    <recommendedName>
        <fullName evidence="9">BED-type domain-containing protein</fullName>
    </recommendedName>
</protein>
<dbReference type="InterPro" id="IPR008906">
    <property type="entry name" value="HATC_C_dom"/>
</dbReference>
<dbReference type="eggNOG" id="ENOG502QRQU">
    <property type="taxonomic scope" value="Eukaryota"/>
</dbReference>
<keyword evidence="2" id="KW-0479">Metal-binding</keyword>
<dbReference type="EnsemblPlants" id="Bo8g011270.1">
    <property type="protein sequence ID" value="Bo8g011270.1"/>
    <property type="gene ID" value="Bo8g011270"/>
</dbReference>
<dbReference type="GO" id="GO:0008270">
    <property type="term" value="F:zinc ion binding"/>
    <property type="evidence" value="ECO:0007669"/>
    <property type="project" value="UniProtKB-KW"/>
</dbReference>
<evidence type="ECO:0000256" key="4">
    <source>
        <dbReference type="ARBA" id="ARBA00022833"/>
    </source>
</evidence>
<dbReference type="PANTHER" id="PTHR32166:SF121">
    <property type="entry name" value="DUF659 DOMAIN-CONTAINING PROTEIN"/>
    <property type="match status" value="1"/>
</dbReference>
<feature type="compositionally biased region" description="Acidic residues" evidence="8">
    <location>
        <begin position="780"/>
        <end position="794"/>
    </location>
</feature>
<dbReference type="GO" id="GO:0005634">
    <property type="term" value="C:nucleus"/>
    <property type="evidence" value="ECO:0007669"/>
    <property type="project" value="UniProtKB-SubCell"/>
</dbReference>
<name>A0A0D3DJH6_BRAOL</name>
<reference evidence="10" key="2">
    <citation type="submission" date="2015-03" db="UniProtKB">
        <authorList>
            <consortium name="EnsemblPlants"/>
        </authorList>
    </citation>
    <scope>IDENTIFICATION</scope>
</reference>
<keyword evidence="6" id="KW-0539">Nucleus</keyword>
<evidence type="ECO:0000259" key="9">
    <source>
        <dbReference type="PROSITE" id="PS50808"/>
    </source>
</evidence>
<dbReference type="InterPro" id="IPR003656">
    <property type="entry name" value="Znf_BED"/>
</dbReference>
<evidence type="ECO:0000256" key="3">
    <source>
        <dbReference type="ARBA" id="ARBA00022771"/>
    </source>
</evidence>
<feature type="region of interest" description="Disordered" evidence="8">
    <location>
        <begin position="757"/>
        <end position="794"/>
    </location>
</feature>
<accession>A0A0D3DJH6</accession>
<dbReference type="STRING" id="109376.A0A0D3DJH6"/>
<dbReference type="PANTHER" id="PTHR32166">
    <property type="entry name" value="OSJNBA0013A04.12 PROTEIN"/>
    <property type="match status" value="1"/>
</dbReference>
<dbReference type="OMA" id="FRSTWAS"/>
<dbReference type="SUPFAM" id="SSF53098">
    <property type="entry name" value="Ribonuclease H-like"/>
    <property type="match status" value="1"/>
</dbReference>
<dbReference type="PROSITE" id="PS50808">
    <property type="entry name" value="ZF_BED"/>
    <property type="match status" value="1"/>
</dbReference>
<dbReference type="InterPro" id="IPR007021">
    <property type="entry name" value="DUF659"/>
</dbReference>
<dbReference type="InterPro" id="IPR012337">
    <property type="entry name" value="RNaseH-like_sf"/>
</dbReference>
<evidence type="ECO:0000313" key="10">
    <source>
        <dbReference type="EnsemblPlants" id="Bo8g011270.1"/>
    </source>
</evidence>
<dbReference type="Proteomes" id="UP000032141">
    <property type="component" value="Chromosome C8"/>
</dbReference>
<evidence type="ECO:0000256" key="7">
    <source>
        <dbReference type="PROSITE-ProRule" id="PRU00027"/>
    </source>
</evidence>
<organism evidence="10 11">
    <name type="scientific">Brassica oleracea var. oleracea</name>
    <dbReference type="NCBI Taxonomy" id="109376"/>
    <lineage>
        <taxon>Eukaryota</taxon>
        <taxon>Viridiplantae</taxon>
        <taxon>Streptophyta</taxon>
        <taxon>Embryophyta</taxon>
        <taxon>Tracheophyta</taxon>
        <taxon>Spermatophyta</taxon>
        <taxon>Magnoliopsida</taxon>
        <taxon>eudicotyledons</taxon>
        <taxon>Gunneridae</taxon>
        <taxon>Pentapetalae</taxon>
        <taxon>rosids</taxon>
        <taxon>malvids</taxon>
        <taxon>Brassicales</taxon>
        <taxon>Brassicaceae</taxon>
        <taxon>Brassiceae</taxon>
        <taxon>Brassica</taxon>
    </lineage>
</organism>
<keyword evidence="4" id="KW-0862">Zinc</keyword>
<dbReference type="GO" id="GO:0046983">
    <property type="term" value="F:protein dimerization activity"/>
    <property type="evidence" value="ECO:0007669"/>
    <property type="project" value="InterPro"/>
</dbReference>
<evidence type="ECO:0000256" key="6">
    <source>
        <dbReference type="ARBA" id="ARBA00023242"/>
    </source>
</evidence>
<dbReference type="Pfam" id="PF05699">
    <property type="entry name" value="Dimer_Tnp_hAT"/>
    <property type="match status" value="1"/>
</dbReference>
<dbReference type="AlphaFoldDB" id="A0A0D3DJH6"/>
<reference evidence="10 11" key="1">
    <citation type="journal article" date="2014" name="Genome Biol.">
        <title>Transcriptome and methylome profiling reveals relics of genome dominance in the mesopolyploid Brassica oleracea.</title>
        <authorList>
            <person name="Parkin I.A."/>
            <person name="Koh C."/>
            <person name="Tang H."/>
            <person name="Robinson S.J."/>
            <person name="Kagale S."/>
            <person name="Clarke W.E."/>
            <person name="Town C.D."/>
            <person name="Nixon J."/>
            <person name="Krishnakumar V."/>
            <person name="Bidwell S.L."/>
            <person name="Denoeud F."/>
            <person name="Belcram H."/>
            <person name="Links M.G."/>
            <person name="Just J."/>
            <person name="Clarke C."/>
            <person name="Bender T."/>
            <person name="Huebert T."/>
            <person name="Mason A.S."/>
            <person name="Pires J.C."/>
            <person name="Barker G."/>
            <person name="Moore J."/>
            <person name="Walley P.G."/>
            <person name="Manoli S."/>
            <person name="Batley J."/>
            <person name="Edwards D."/>
            <person name="Nelson M.N."/>
            <person name="Wang X."/>
            <person name="Paterson A.H."/>
            <person name="King G."/>
            <person name="Bancroft I."/>
            <person name="Chalhoub B."/>
            <person name="Sharpe A.G."/>
        </authorList>
    </citation>
    <scope>NUCLEOTIDE SEQUENCE</scope>
    <source>
        <strain evidence="10 11">cv. TO1000</strain>
    </source>
</reference>
<sequence>MEVASEGTNLMKKVHPDEHIVPSLGCDEHLPCYTGMKVIITELSCNSIIILQGICSTTMMLDCLTLVWLMEGNHSEPDLGVPSSQRSVRRKDDIAWRYITERTEQNRKKTLICDFCQKESGGGGINRMKQHLAGVRGNIDSCTKVSAEVQFQMKQSLKENEDKNKEKRGIPLDDINIVADMNDNGQGIHSQPSVTQTKKRNRGGDLHGFFKTGLSDPTQPSIKASIQSKEKVHDADMAVALWFYDACIPMNAVNSPFFQVMLSKASSLGHASYHALRVGLLRDAKKHVSLIVESFRSTWASTGCTLMGDGWKDTRKRPLINFLVYCPKGVTFIKSVDASDVYTNAENLCNLFAEMVEMVGSENVVYLVTDNAPNYKASGRLLAERYPNISWSPCAAHCMNLILEDVGNMPNVKELVSAVSKVTIFVYNHKSTLNFLRKRQGWREIIRPGETRFATTFIALQSAYAHKDDLQALVVDQEFRQFLKTEKARYVKAVVLDENMWEHCLLIVRIMAPMICLLRVCDTDEKPSLPYVYEGMYRARLGIKKIFGKKKELYKPYTRIIKNRWDRMLRHDLHAAAYFFNPAFMYDQKNFSKKPEILKAMLNLMENPKGSDRTKIFEGMTMYREREKSFSHSSALSCSKTTRPEFSIADEWWKFFGYDVPVLQKLAIQILSQTASSSGCERNWSFFERIHTKRRNRLEHQRLNDLVYVHYNLRLQDRFSKRKRSYDPIDYESINKTEFWVVEESGEAELDYDELENALTEENPKDGEDATSETLNLNEGTEDEVPFSQDDTAE</sequence>
<dbReference type="Gramene" id="Bo8g011270.1">
    <property type="protein sequence ID" value="Bo8g011270.1"/>
    <property type="gene ID" value="Bo8g011270"/>
</dbReference>